<dbReference type="InterPro" id="IPR005260">
    <property type="entry name" value="Asp_kin_monofn"/>
</dbReference>
<evidence type="ECO:0000256" key="2">
    <source>
        <dbReference type="ARBA" id="ARBA00004766"/>
    </source>
</evidence>
<keyword evidence="10 14" id="KW-0067">ATP-binding</keyword>
<dbReference type="InterPro" id="IPR054352">
    <property type="entry name" value="ACT_Aspartokinase"/>
</dbReference>
<gene>
    <name evidence="18" type="ORF">C7B45_03855</name>
</gene>
<evidence type="ECO:0000256" key="13">
    <source>
        <dbReference type="ARBA" id="ARBA00047872"/>
    </source>
</evidence>
<dbReference type="PANTHER" id="PTHR21499">
    <property type="entry name" value="ASPARTATE KINASE"/>
    <property type="match status" value="1"/>
</dbReference>
<feature type="binding site" evidence="14">
    <location>
        <position position="46"/>
    </location>
    <ligand>
        <name>substrate</name>
    </ligand>
</feature>
<evidence type="ECO:0000313" key="18">
    <source>
        <dbReference type="EMBL" id="PSR23238.1"/>
    </source>
</evidence>
<feature type="domain" description="ACT" evidence="17">
    <location>
        <begin position="343"/>
        <end position="402"/>
    </location>
</feature>
<comment type="function">
    <text evidence="1">Catalyzes the phosphorylation of the beta-carboxyl group of aspartic acid with ATP to yield 4-phospho-L-aspartate, which is involved in the branched biosynthetic pathway leading to the biosynthesis of amino acids threonine, isoleucine and methionine.</text>
</comment>
<dbReference type="NCBIfam" id="TIGR00657">
    <property type="entry name" value="asp_kinases"/>
    <property type="match status" value="1"/>
</dbReference>
<accession>A0A2T2WLX3</accession>
<comment type="pathway">
    <text evidence="4 16">Amino-acid biosynthesis; L-threonine biosynthesis; L-threonine from L-aspartate: step 1/5.</text>
</comment>
<proteinExistence type="inferred from homology"/>
<dbReference type="GO" id="GO:0005829">
    <property type="term" value="C:cytosol"/>
    <property type="evidence" value="ECO:0007669"/>
    <property type="project" value="TreeGrafter"/>
</dbReference>
<organism evidence="18 19">
    <name type="scientific">Sulfobacillus acidophilus</name>
    <dbReference type="NCBI Taxonomy" id="53633"/>
    <lineage>
        <taxon>Bacteria</taxon>
        <taxon>Bacillati</taxon>
        <taxon>Bacillota</taxon>
        <taxon>Clostridia</taxon>
        <taxon>Eubacteriales</taxon>
        <taxon>Clostridiales Family XVII. Incertae Sedis</taxon>
        <taxon>Sulfobacillus</taxon>
    </lineage>
</organism>
<comment type="similarity">
    <text evidence="5 15">Belongs to the aspartokinase family.</text>
</comment>
<comment type="pathway">
    <text evidence="2 16">Amino-acid biosynthesis; L-lysine biosynthesis via DAP pathway; (S)-tetrahydrodipicolinate from L-aspartate: step 1/4.</text>
</comment>
<dbReference type="GO" id="GO:0005524">
    <property type="term" value="F:ATP binding"/>
    <property type="evidence" value="ECO:0007669"/>
    <property type="project" value="UniProtKB-KW"/>
</dbReference>
<evidence type="ECO:0000256" key="14">
    <source>
        <dbReference type="PIRSR" id="PIRSR000726-1"/>
    </source>
</evidence>
<comment type="pathway">
    <text evidence="3 16">Amino-acid biosynthesis; L-methionine biosynthesis via de novo pathway; L-homoserine from L-aspartate: step 1/3.</text>
</comment>
<keyword evidence="9 15" id="KW-0418">Kinase</keyword>
<evidence type="ECO:0000256" key="3">
    <source>
        <dbReference type="ARBA" id="ARBA00004986"/>
    </source>
</evidence>
<keyword evidence="12" id="KW-0457">Lysine biosynthesis</keyword>
<keyword evidence="6 16" id="KW-0028">Amino-acid biosynthesis</keyword>
<dbReference type="SUPFAM" id="SSF53633">
    <property type="entry name" value="Carbamate kinase-like"/>
    <property type="match status" value="1"/>
</dbReference>
<dbReference type="GO" id="GO:0019877">
    <property type="term" value="P:diaminopimelate biosynthetic process"/>
    <property type="evidence" value="ECO:0007669"/>
    <property type="project" value="UniProtKB-KW"/>
</dbReference>
<dbReference type="Proteomes" id="UP000241848">
    <property type="component" value="Unassembled WGS sequence"/>
</dbReference>
<dbReference type="GO" id="GO:0009090">
    <property type="term" value="P:homoserine biosynthetic process"/>
    <property type="evidence" value="ECO:0007669"/>
    <property type="project" value="TreeGrafter"/>
</dbReference>
<evidence type="ECO:0000256" key="1">
    <source>
        <dbReference type="ARBA" id="ARBA00003121"/>
    </source>
</evidence>
<evidence type="ECO:0000256" key="4">
    <source>
        <dbReference type="ARBA" id="ARBA00005139"/>
    </source>
</evidence>
<evidence type="ECO:0000256" key="11">
    <source>
        <dbReference type="ARBA" id="ARBA00022915"/>
    </source>
</evidence>
<dbReference type="GO" id="GO:0009089">
    <property type="term" value="P:lysine biosynthetic process via diaminopimelate"/>
    <property type="evidence" value="ECO:0007669"/>
    <property type="project" value="UniProtKB-UniPathway"/>
</dbReference>
<keyword evidence="8 14" id="KW-0547">Nucleotide-binding</keyword>
<evidence type="ECO:0000313" key="19">
    <source>
        <dbReference type="Proteomes" id="UP000241848"/>
    </source>
</evidence>
<dbReference type="PROSITE" id="PS00324">
    <property type="entry name" value="ASPARTOKINASE"/>
    <property type="match status" value="1"/>
</dbReference>
<dbReference type="InterPro" id="IPR001048">
    <property type="entry name" value="Asp/Glu/Uridylate_kinase"/>
</dbReference>
<dbReference type="NCBIfam" id="NF005154">
    <property type="entry name" value="PRK06635.1-2"/>
    <property type="match status" value="1"/>
</dbReference>
<evidence type="ECO:0000256" key="16">
    <source>
        <dbReference type="RuleBase" id="RU004249"/>
    </source>
</evidence>
<feature type="domain" description="ACT" evidence="17">
    <location>
        <begin position="262"/>
        <end position="339"/>
    </location>
</feature>
<dbReference type="PIRSF" id="PIRSF000726">
    <property type="entry name" value="Asp_kin"/>
    <property type="match status" value="1"/>
</dbReference>
<dbReference type="Pfam" id="PF22468">
    <property type="entry name" value="ACT_9"/>
    <property type="match status" value="1"/>
</dbReference>
<dbReference type="AlphaFoldDB" id="A0A2T2WLX3"/>
<comment type="caution">
    <text evidence="18">The sequence shown here is derived from an EMBL/GenBank/DDBJ whole genome shotgun (WGS) entry which is preliminary data.</text>
</comment>
<reference evidence="18 19" key="1">
    <citation type="journal article" date="2014" name="BMC Genomics">
        <title>Comparison of environmental and isolate Sulfobacillus genomes reveals diverse carbon, sulfur, nitrogen, and hydrogen metabolisms.</title>
        <authorList>
            <person name="Justice N.B."/>
            <person name="Norman A."/>
            <person name="Brown C.T."/>
            <person name="Singh A."/>
            <person name="Thomas B.C."/>
            <person name="Banfield J.F."/>
        </authorList>
    </citation>
    <scope>NUCLEOTIDE SEQUENCE [LARGE SCALE GENOMIC DNA]</scope>
    <source>
        <strain evidence="18">AMDSBA3</strain>
    </source>
</reference>
<feature type="binding site" evidence="14">
    <location>
        <position position="183"/>
    </location>
    <ligand>
        <name>ATP</name>
        <dbReference type="ChEBI" id="CHEBI:30616"/>
    </ligand>
</feature>
<evidence type="ECO:0000256" key="9">
    <source>
        <dbReference type="ARBA" id="ARBA00022777"/>
    </source>
</evidence>
<dbReference type="PANTHER" id="PTHR21499:SF3">
    <property type="entry name" value="ASPARTOKINASE"/>
    <property type="match status" value="1"/>
</dbReference>
<dbReference type="InterPro" id="IPR036393">
    <property type="entry name" value="AceGlu_kinase-like_sf"/>
</dbReference>
<dbReference type="NCBIfam" id="NF005155">
    <property type="entry name" value="PRK06635.1-4"/>
    <property type="match status" value="1"/>
</dbReference>
<feature type="binding site" evidence="14">
    <location>
        <begin position="6"/>
        <end position="9"/>
    </location>
    <ligand>
        <name>ATP</name>
        <dbReference type="ChEBI" id="CHEBI:30616"/>
    </ligand>
</feature>
<sequence>MRVVQKFGGSSLKNVELLRAVARRVHETVQSGHDVVVVVSAMGDTTDELLERAQAVSGGESPSNLDFLMMTGEMQSAALMAMELSRLGTPAQALSGAQAGIYTNREFGQARIHEVKPQLLEKLLAQHTTPVVTGFQGVSADGFYTTLGRGGSDLTAIALASALTADSCEIYSDVAGVFTADPRVVPNARALQSLSYDEMLELASQGAQVLQTQAVLYARQSGVTVQARSTFEPDPGTRIEITDVDDAHPVTAVALDVHLTKLGLVGVPDRPGVAAFACERLAQAGINIDLVFQALSHENARADIALTVADRDRARAEAVCEETLRELGGSALVVDGDIAKVSAVGAGVRNHVGVAATLFRALADASINIQMISTSEIKVSCIVARADATRALNQVHDAFGLG</sequence>
<feature type="binding site" evidence="14">
    <location>
        <position position="73"/>
    </location>
    <ligand>
        <name>substrate</name>
    </ligand>
</feature>
<dbReference type="InterPro" id="IPR018042">
    <property type="entry name" value="Aspartate_kinase_CS"/>
</dbReference>
<dbReference type="Gene3D" id="3.40.1160.10">
    <property type="entry name" value="Acetylglutamate kinase-like"/>
    <property type="match status" value="1"/>
</dbReference>
<dbReference type="UniPathway" id="UPA00034">
    <property type="reaction ID" value="UER00015"/>
</dbReference>
<dbReference type="InterPro" id="IPR002912">
    <property type="entry name" value="ACT_dom"/>
</dbReference>
<keyword evidence="11" id="KW-0220">Diaminopimelate biosynthesis</keyword>
<evidence type="ECO:0000256" key="15">
    <source>
        <dbReference type="RuleBase" id="RU003448"/>
    </source>
</evidence>
<comment type="catalytic activity">
    <reaction evidence="13 15">
        <text>L-aspartate + ATP = 4-phospho-L-aspartate + ADP</text>
        <dbReference type="Rhea" id="RHEA:23776"/>
        <dbReference type="ChEBI" id="CHEBI:29991"/>
        <dbReference type="ChEBI" id="CHEBI:30616"/>
        <dbReference type="ChEBI" id="CHEBI:57535"/>
        <dbReference type="ChEBI" id="CHEBI:456216"/>
        <dbReference type="EC" id="2.7.2.4"/>
    </reaction>
</comment>
<evidence type="ECO:0000256" key="5">
    <source>
        <dbReference type="ARBA" id="ARBA00010122"/>
    </source>
</evidence>
<dbReference type="InterPro" id="IPR001341">
    <property type="entry name" value="Asp_kinase"/>
</dbReference>
<dbReference type="GO" id="GO:0004072">
    <property type="term" value="F:aspartate kinase activity"/>
    <property type="evidence" value="ECO:0007669"/>
    <property type="project" value="UniProtKB-EC"/>
</dbReference>
<dbReference type="CDD" id="cd04913">
    <property type="entry name" value="ACT_AKii-LysC-BS-like_1"/>
    <property type="match status" value="1"/>
</dbReference>
<dbReference type="Gene3D" id="3.30.2130.10">
    <property type="entry name" value="VC0802-like"/>
    <property type="match status" value="1"/>
</dbReference>
<evidence type="ECO:0000259" key="17">
    <source>
        <dbReference type="PROSITE" id="PS51671"/>
    </source>
</evidence>
<evidence type="ECO:0000256" key="12">
    <source>
        <dbReference type="ARBA" id="ARBA00023154"/>
    </source>
</evidence>
<dbReference type="FunFam" id="3.30.2130.10:FF:000001">
    <property type="entry name" value="Bifunctional aspartokinase/homoserine dehydrogenase"/>
    <property type="match status" value="1"/>
</dbReference>
<protein>
    <recommendedName>
        <fullName evidence="15">Aspartokinase</fullName>
        <ecNumber evidence="15">2.7.2.4</ecNumber>
    </recommendedName>
</protein>
<dbReference type="SUPFAM" id="SSF55021">
    <property type="entry name" value="ACT-like"/>
    <property type="match status" value="2"/>
</dbReference>
<evidence type="ECO:0000256" key="6">
    <source>
        <dbReference type="ARBA" id="ARBA00022605"/>
    </source>
</evidence>
<evidence type="ECO:0000256" key="10">
    <source>
        <dbReference type="ARBA" id="ARBA00022840"/>
    </source>
</evidence>
<dbReference type="Pfam" id="PF00696">
    <property type="entry name" value="AA_kinase"/>
    <property type="match status" value="1"/>
</dbReference>
<name>A0A2T2WLX3_9FIRM</name>
<dbReference type="PROSITE" id="PS51671">
    <property type="entry name" value="ACT"/>
    <property type="match status" value="2"/>
</dbReference>
<evidence type="ECO:0000256" key="8">
    <source>
        <dbReference type="ARBA" id="ARBA00022741"/>
    </source>
</evidence>
<dbReference type="EMBL" id="PXYV01000007">
    <property type="protein sequence ID" value="PSR23238.1"/>
    <property type="molecule type" value="Genomic_DNA"/>
</dbReference>
<dbReference type="EC" id="2.7.2.4" evidence="15"/>
<dbReference type="CDD" id="cd04923">
    <property type="entry name" value="ACT_AK-LysC-DapG-like_2"/>
    <property type="match status" value="1"/>
</dbReference>
<dbReference type="GO" id="GO:0009088">
    <property type="term" value="P:threonine biosynthetic process"/>
    <property type="evidence" value="ECO:0007669"/>
    <property type="project" value="UniProtKB-UniPathway"/>
</dbReference>
<evidence type="ECO:0000256" key="7">
    <source>
        <dbReference type="ARBA" id="ARBA00022679"/>
    </source>
</evidence>
<dbReference type="UniPathway" id="UPA00050">
    <property type="reaction ID" value="UER00461"/>
</dbReference>
<dbReference type="InterPro" id="IPR045865">
    <property type="entry name" value="ACT-like_dom_sf"/>
</dbReference>
<dbReference type="UniPathway" id="UPA00051">
    <property type="reaction ID" value="UER00462"/>
</dbReference>
<dbReference type="CDD" id="cd04246">
    <property type="entry name" value="AAK_AK-DapG-like"/>
    <property type="match status" value="1"/>
</dbReference>
<keyword evidence="7 15" id="KW-0808">Transferase</keyword>